<keyword evidence="4" id="KW-0560">Oxidoreductase</keyword>
<accession>A0A2T1C075</accession>
<gene>
    <name evidence="8" type="ORF">C7B64_17830</name>
</gene>
<dbReference type="AlphaFoldDB" id="A0A2T1C075"/>
<evidence type="ECO:0000256" key="7">
    <source>
        <dbReference type="PIRSR" id="PIRSR602401-1"/>
    </source>
</evidence>
<dbReference type="GO" id="GO:0016705">
    <property type="term" value="F:oxidoreductase activity, acting on paired donors, with incorporation or reduction of molecular oxygen"/>
    <property type="evidence" value="ECO:0007669"/>
    <property type="project" value="InterPro"/>
</dbReference>
<dbReference type="RefSeq" id="WP_106290003.1">
    <property type="nucleotide sequence ID" value="NZ_CAWNTC010000132.1"/>
</dbReference>
<keyword evidence="9" id="KW-1185">Reference proteome</keyword>
<evidence type="ECO:0000256" key="4">
    <source>
        <dbReference type="ARBA" id="ARBA00023002"/>
    </source>
</evidence>
<evidence type="ECO:0000256" key="3">
    <source>
        <dbReference type="ARBA" id="ARBA00022723"/>
    </source>
</evidence>
<proteinExistence type="inferred from homology"/>
<dbReference type="Gene3D" id="1.10.630.10">
    <property type="entry name" value="Cytochrome P450"/>
    <property type="match status" value="1"/>
</dbReference>
<protein>
    <recommendedName>
        <fullName evidence="10">Cytochrome P450</fullName>
    </recommendedName>
</protein>
<evidence type="ECO:0000256" key="1">
    <source>
        <dbReference type="ARBA" id="ARBA00010617"/>
    </source>
</evidence>
<keyword evidence="2 7" id="KW-0349">Heme</keyword>
<feature type="binding site" description="axial binding residue" evidence="7">
    <location>
        <position position="395"/>
    </location>
    <ligand>
        <name>heme</name>
        <dbReference type="ChEBI" id="CHEBI:30413"/>
    </ligand>
    <ligandPart>
        <name>Fe</name>
        <dbReference type="ChEBI" id="CHEBI:18248"/>
    </ligandPart>
</feature>
<sequence>MISKGPTVIEVKQLFNVHPQQAWIDLVLKYGKNFWYRGTLLTCDPKLVETLLTEKKHTQKRSLLYTKAKALPGADGILFQEGDRWQQSARIVMPVFSKDNINRFPKLIEQITLTYAAKWETADKLEDLFAALMELGADIFLEIGCNLDPKEETTHKLSQALIGYKAQTMSSNSKTRLDELGLDATKLLDILPFIRWLFELRGRVSDLRKLVQSILKKRESVPVIETDWLNNLQKSGLSLNEITNHINHLYGAFNAIDFSLTCAFYVLSHQPDWIKRLRSEFDLVMEENACPTRVGAASPKETRFPSLVQTTYFMREVFRMYPVAMAVMRQTGEAIELDGEVIPAGTEVMILLYALHHHPDFWENPETFDPDRWTNLQSPRVPYSYIPFLDGPRQCLGRHWAELNFVTILHTLLQHYEIEILKPTVPITRFLIPRFAEAMPCRISKRYE</sequence>
<dbReference type="InterPro" id="IPR036396">
    <property type="entry name" value="Cyt_P450_sf"/>
</dbReference>
<reference evidence="8 9" key="1">
    <citation type="submission" date="2018-02" db="EMBL/GenBank/DDBJ databases">
        <authorList>
            <person name="Cohen D.B."/>
            <person name="Kent A.D."/>
        </authorList>
    </citation>
    <scope>NUCLEOTIDE SEQUENCE [LARGE SCALE GENOMIC DNA]</scope>
    <source>
        <strain evidence="8 9">CCAP 1448/3</strain>
    </source>
</reference>
<reference evidence="8 9" key="2">
    <citation type="submission" date="2018-03" db="EMBL/GenBank/DDBJ databases">
        <title>The ancient ancestry and fast evolution of plastids.</title>
        <authorList>
            <person name="Moore K.R."/>
            <person name="Magnabosco C."/>
            <person name="Momper L."/>
            <person name="Gold D.A."/>
            <person name="Bosak T."/>
            <person name="Fournier G.P."/>
        </authorList>
    </citation>
    <scope>NUCLEOTIDE SEQUENCE [LARGE SCALE GENOMIC DNA]</scope>
    <source>
        <strain evidence="8 9">CCAP 1448/3</strain>
    </source>
</reference>
<dbReference type="PANTHER" id="PTHR24291">
    <property type="entry name" value="CYTOCHROME P450 FAMILY 4"/>
    <property type="match status" value="1"/>
</dbReference>
<dbReference type="PRINTS" id="PR00463">
    <property type="entry name" value="EP450I"/>
</dbReference>
<dbReference type="InterPro" id="IPR050196">
    <property type="entry name" value="Cytochrome_P450_Monoox"/>
</dbReference>
<name>A0A2T1C075_9CYAN</name>
<comment type="similarity">
    <text evidence="1">Belongs to the cytochrome P450 family.</text>
</comment>
<dbReference type="Proteomes" id="UP000238762">
    <property type="component" value="Unassembled WGS sequence"/>
</dbReference>
<dbReference type="InterPro" id="IPR001128">
    <property type="entry name" value="Cyt_P450"/>
</dbReference>
<evidence type="ECO:0000256" key="6">
    <source>
        <dbReference type="ARBA" id="ARBA00023033"/>
    </source>
</evidence>
<evidence type="ECO:0000256" key="2">
    <source>
        <dbReference type="ARBA" id="ARBA00022617"/>
    </source>
</evidence>
<organism evidence="8 9">
    <name type="scientific">Merismopedia glauca CCAP 1448/3</name>
    <dbReference type="NCBI Taxonomy" id="1296344"/>
    <lineage>
        <taxon>Bacteria</taxon>
        <taxon>Bacillati</taxon>
        <taxon>Cyanobacteriota</taxon>
        <taxon>Cyanophyceae</taxon>
        <taxon>Synechococcales</taxon>
        <taxon>Merismopediaceae</taxon>
        <taxon>Merismopedia</taxon>
    </lineage>
</organism>
<dbReference type="SUPFAM" id="SSF48264">
    <property type="entry name" value="Cytochrome P450"/>
    <property type="match status" value="1"/>
</dbReference>
<dbReference type="GO" id="GO:0005506">
    <property type="term" value="F:iron ion binding"/>
    <property type="evidence" value="ECO:0007669"/>
    <property type="project" value="InterPro"/>
</dbReference>
<evidence type="ECO:0000313" key="8">
    <source>
        <dbReference type="EMBL" id="PSB01523.1"/>
    </source>
</evidence>
<keyword evidence="3 7" id="KW-0479">Metal-binding</keyword>
<dbReference type="PANTHER" id="PTHR24291:SF50">
    <property type="entry name" value="BIFUNCTIONAL ALBAFLAVENONE MONOOXYGENASE_TERPENE SYNTHASE"/>
    <property type="match status" value="1"/>
</dbReference>
<dbReference type="Pfam" id="PF00067">
    <property type="entry name" value="p450"/>
    <property type="match status" value="1"/>
</dbReference>
<comment type="caution">
    <text evidence="8">The sequence shown here is derived from an EMBL/GenBank/DDBJ whole genome shotgun (WGS) entry which is preliminary data.</text>
</comment>
<evidence type="ECO:0000256" key="5">
    <source>
        <dbReference type="ARBA" id="ARBA00023004"/>
    </source>
</evidence>
<keyword evidence="6" id="KW-0503">Monooxygenase</keyword>
<dbReference type="GO" id="GO:0004497">
    <property type="term" value="F:monooxygenase activity"/>
    <property type="evidence" value="ECO:0007669"/>
    <property type="project" value="UniProtKB-KW"/>
</dbReference>
<dbReference type="CDD" id="cd00302">
    <property type="entry name" value="cytochrome_P450"/>
    <property type="match status" value="1"/>
</dbReference>
<dbReference type="InterPro" id="IPR002401">
    <property type="entry name" value="Cyt_P450_E_grp-I"/>
</dbReference>
<dbReference type="GO" id="GO:0020037">
    <property type="term" value="F:heme binding"/>
    <property type="evidence" value="ECO:0007669"/>
    <property type="project" value="InterPro"/>
</dbReference>
<comment type="cofactor">
    <cofactor evidence="7">
        <name>heme</name>
        <dbReference type="ChEBI" id="CHEBI:30413"/>
    </cofactor>
</comment>
<evidence type="ECO:0000313" key="9">
    <source>
        <dbReference type="Proteomes" id="UP000238762"/>
    </source>
</evidence>
<dbReference type="EMBL" id="PVWJ01000102">
    <property type="protein sequence ID" value="PSB01523.1"/>
    <property type="molecule type" value="Genomic_DNA"/>
</dbReference>
<keyword evidence="5 7" id="KW-0408">Iron</keyword>
<evidence type="ECO:0008006" key="10">
    <source>
        <dbReference type="Google" id="ProtNLM"/>
    </source>
</evidence>
<dbReference type="OrthoDB" id="446280at2"/>